<dbReference type="InterPro" id="IPR043129">
    <property type="entry name" value="ATPase_NBD"/>
</dbReference>
<dbReference type="Pfam" id="PF01869">
    <property type="entry name" value="BcrAD_BadFG"/>
    <property type="match status" value="1"/>
</dbReference>
<name>A0ABV7YPQ4_9ACTN</name>
<evidence type="ECO:0000313" key="2">
    <source>
        <dbReference type="EMBL" id="MFC3766377.1"/>
    </source>
</evidence>
<dbReference type="RefSeq" id="WP_205117990.1">
    <property type="nucleotide sequence ID" value="NZ_JAFBCM010000001.1"/>
</dbReference>
<comment type="caution">
    <text evidence="2">The sequence shown here is derived from an EMBL/GenBank/DDBJ whole genome shotgun (WGS) entry which is preliminary data.</text>
</comment>
<dbReference type="PANTHER" id="PTHR43190">
    <property type="entry name" value="N-ACETYL-D-GLUCOSAMINE KINASE"/>
    <property type="match status" value="1"/>
</dbReference>
<keyword evidence="2" id="KW-0808">Transferase</keyword>
<dbReference type="SUPFAM" id="SSF53067">
    <property type="entry name" value="Actin-like ATPase domain"/>
    <property type="match status" value="2"/>
</dbReference>
<keyword evidence="3" id="KW-1185">Reference proteome</keyword>
<dbReference type="GO" id="GO:0016301">
    <property type="term" value="F:kinase activity"/>
    <property type="evidence" value="ECO:0007669"/>
    <property type="project" value="UniProtKB-KW"/>
</dbReference>
<dbReference type="CDD" id="cd24007">
    <property type="entry name" value="ASKHA_NBD_eukNAGK-like"/>
    <property type="match status" value="1"/>
</dbReference>
<organism evidence="2 3">
    <name type="scientific">Tenggerimyces flavus</name>
    <dbReference type="NCBI Taxonomy" id="1708749"/>
    <lineage>
        <taxon>Bacteria</taxon>
        <taxon>Bacillati</taxon>
        <taxon>Actinomycetota</taxon>
        <taxon>Actinomycetes</taxon>
        <taxon>Propionibacteriales</taxon>
        <taxon>Nocardioidaceae</taxon>
        <taxon>Tenggerimyces</taxon>
    </lineage>
</organism>
<feature type="domain" description="ATPase BadF/BadG/BcrA/BcrD type" evidence="1">
    <location>
        <begin position="7"/>
        <end position="296"/>
    </location>
</feature>
<keyword evidence="2" id="KW-0418">Kinase</keyword>
<dbReference type="Gene3D" id="3.30.420.40">
    <property type="match status" value="2"/>
</dbReference>
<evidence type="ECO:0000313" key="3">
    <source>
        <dbReference type="Proteomes" id="UP001595699"/>
    </source>
</evidence>
<protein>
    <submittedName>
        <fullName evidence="2">N-acetylglucosamine kinase</fullName>
    </submittedName>
</protein>
<dbReference type="InterPro" id="IPR002731">
    <property type="entry name" value="ATPase_BadF"/>
</dbReference>
<dbReference type="Proteomes" id="UP001595699">
    <property type="component" value="Unassembled WGS sequence"/>
</dbReference>
<dbReference type="PANTHER" id="PTHR43190:SF3">
    <property type="entry name" value="N-ACETYL-D-GLUCOSAMINE KINASE"/>
    <property type="match status" value="1"/>
</dbReference>
<dbReference type="EMBL" id="JBHRZH010000051">
    <property type="protein sequence ID" value="MFC3766377.1"/>
    <property type="molecule type" value="Genomic_DNA"/>
</dbReference>
<proteinExistence type="predicted"/>
<sequence>MSFVLAVDAGQTGTIALLARPSGEIVGVGRGAGCERIETEAGLRQTTAALTAAVTGALASVEPRPAKLVSAYLALTAGIEIADRVVRDLVAVEALTAEHDVYAALASGSRGRPGVGLIAGTGAVAVAVSSDGTREVRGGWGHLLGDEGSGYWLGMRALHAAAAVEDGRVERSALYDAVLDYFNAPDLRAISRRVYANQIDRPERAGFAPIVLRLAAEGDPLASTIVDDASAELARLVLATARSARIDDPADHVVVTAGGLMRAGNPLLSRLELLLSKALPGWRVVVPPHPPVVGALYLALRQASVEVDDLVETNLATTMARHEASLRKR</sequence>
<gene>
    <name evidence="2" type="ORF">ACFOUW_36495</name>
</gene>
<dbReference type="InterPro" id="IPR052519">
    <property type="entry name" value="Euk-type_GlcNAc_Kinase"/>
</dbReference>
<evidence type="ECO:0000259" key="1">
    <source>
        <dbReference type="Pfam" id="PF01869"/>
    </source>
</evidence>
<reference evidence="3" key="1">
    <citation type="journal article" date="2019" name="Int. J. Syst. Evol. Microbiol.">
        <title>The Global Catalogue of Microorganisms (GCM) 10K type strain sequencing project: providing services to taxonomists for standard genome sequencing and annotation.</title>
        <authorList>
            <consortium name="The Broad Institute Genomics Platform"/>
            <consortium name="The Broad Institute Genome Sequencing Center for Infectious Disease"/>
            <person name="Wu L."/>
            <person name="Ma J."/>
        </authorList>
    </citation>
    <scope>NUCLEOTIDE SEQUENCE [LARGE SCALE GENOMIC DNA]</scope>
    <source>
        <strain evidence="3">CGMCC 4.7241</strain>
    </source>
</reference>
<accession>A0ABV7YPQ4</accession>